<comment type="caution">
    <text evidence="4">The sequence shown here is derived from an EMBL/GenBank/DDBJ whole genome shotgun (WGS) entry which is preliminary data.</text>
</comment>
<evidence type="ECO:0000313" key="5">
    <source>
        <dbReference type="Proteomes" id="UP000468901"/>
    </source>
</evidence>
<evidence type="ECO:0000256" key="2">
    <source>
        <dbReference type="ARBA" id="ARBA00023002"/>
    </source>
</evidence>
<dbReference type="InterPro" id="IPR002347">
    <property type="entry name" value="SDR_fam"/>
</dbReference>
<evidence type="ECO:0000256" key="3">
    <source>
        <dbReference type="RuleBase" id="RU000363"/>
    </source>
</evidence>
<evidence type="ECO:0000256" key="1">
    <source>
        <dbReference type="ARBA" id="ARBA00006484"/>
    </source>
</evidence>
<gene>
    <name evidence="4" type="ORF">F2P47_11935</name>
</gene>
<dbReference type="SUPFAM" id="SSF51735">
    <property type="entry name" value="NAD(P)-binding Rossmann-fold domains"/>
    <property type="match status" value="1"/>
</dbReference>
<dbReference type="PRINTS" id="PR00081">
    <property type="entry name" value="GDHRDH"/>
</dbReference>
<dbReference type="RefSeq" id="WP_152216597.1">
    <property type="nucleotide sequence ID" value="NZ_JBAQYD010000398.1"/>
</dbReference>
<dbReference type="InterPro" id="IPR036291">
    <property type="entry name" value="NAD(P)-bd_dom_sf"/>
</dbReference>
<comment type="similarity">
    <text evidence="1 3">Belongs to the short-chain dehydrogenases/reductases (SDR) family.</text>
</comment>
<dbReference type="PANTHER" id="PTHR43639:SF1">
    <property type="entry name" value="SHORT-CHAIN DEHYDROGENASE_REDUCTASE FAMILY PROTEIN"/>
    <property type="match status" value="1"/>
</dbReference>
<dbReference type="Proteomes" id="UP000468901">
    <property type="component" value="Unassembled WGS sequence"/>
</dbReference>
<proteinExistence type="inferred from homology"/>
<dbReference type="Pfam" id="PF00106">
    <property type="entry name" value="adh_short"/>
    <property type="match status" value="1"/>
</dbReference>
<keyword evidence="2" id="KW-0560">Oxidoreductase</keyword>
<protein>
    <submittedName>
        <fullName evidence="4">SDR family oxidoreductase</fullName>
    </submittedName>
</protein>
<dbReference type="EMBL" id="WESC01000010">
    <property type="protein sequence ID" value="KAB7739425.1"/>
    <property type="molecule type" value="Genomic_DNA"/>
</dbReference>
<dbReference type="GO" id="GO:0016491">
    <property type="term" value="F:oxidoreductase activity"/>
    <property type="evidence" value="ECO:0007669"/>
    <property type="project" value="UniProtKB-KW"/>
</dbReference>
<evidence type="ECO:0000313" key="4">
    <source>
        <dbReference type="EMBL" id="KAB7739425.1"/>
    </source>
</evidence>
<organism evidence="4 5">
    <name type="scientific">Parvibaculum sedimenti</name>
    <dbReference type="NCBI Taxonomy" id="2608632"/>
    <lineage>
        <taxon>Bacteria</taxon>
        <taxon>Pseudomonadati</taxon>
        <taxon>Pseudomonadota</taxon>
        <taxon>Alphaproteobacteria</taxon>
        <taxon>Hyphomicrobiales</taxon>
        <taxon>Parvibaculaceae</taxon>
        <taxon>Parvibaculum</taxon>
    </lineage>
</organism>
<dbReference type="NCBIfam" id="NF006597">
    <property type="entry name" value="PRK09134.1"/>
    <property type="match status" value="1"/>
</dbReference>
<name>A0A6N6VKE4_9HYPH</name>
<dbReference type="AlphaFoldDB" id="A0A6N6VKE4"/>
<dbReference type="PANTHER" id="PTHR43639">
    <property type="entry name" value="OXIDOREDUCTASE, SHORT-CHAIN DEHYDROGENASE/REDUCTASE FAMILY (AFU_ORTHOLOGUE AFUA_5G02870)"/>
    <property type="match status" value="1"/>
</dbReference>
<dbReference type="Gene3D" id="3.40.50.720">
    <property type="entry name" value="NAD(P)-binding Rossmann-like Domain"/>
    <property type="match status" value="1"/>
</dbReference>
<keyword evidence="5" id="KW-1185">Reference proteome</keyword>
<reference evidence="4 5" key="1">
    <citation type="submission" date="2019-09" db="EMBL/GenBank/DDBJ databases">
        <title>Parvibaculum sedimenti sp. nov., isolated from sediment.</title>
        <authorList>
            <person name="Wang Y."/>
        </authorList>
    </citation>
    <scope>NUCLEOTIDE SEQUENCE [LARGE SCALE GENOMIC DNA]</scope>
    <source>
        <strain evidence="4 5">HXT-9</strain>
    </source>
</reference>
<accession>A0A6N6VKE4</accession>
<dbReference type="PRINTS" id="PR00080">
    <property type="entry name" value="SDRFAMILY"/>
</dbReference>
<sequence length="250" mass="26624">MKAALITGAARRIGRSIALALAEDGYAVAIHHHQSDEDAAGLVREIDMRGGKAVALKGDLGYRPDLAALIPDAVKALGPLTLLVNNASLFEPDEAATMTEASWDAHMSTNLKAPAFLSQAFAAQLPEGAAGNIVNIIDQRVWRPNPRFLSYTLSKMALWDLTRLLAQGLAPHIRVNGIGPGPTLANTRQAPEDFERQSAATILRRGTTPEEICAGLRFILAAPAMTGQMIALDGGQHLAWETPDVVGIPE</sequence>